<proteinExistence type="predicted"/>
<dbReference type="EMBL" id="JAWDGP010005176">
    <property type="protein sequence ID" value="KAK3758972.1"/>
    <property type="molecule type" value="Genomic_DNA"/>
</dbReference>
<feature type="compositionally biased region" description="Basic and acidic residues" evidence="1">
    <location>
        <begin position="10"/>
        <end position="19"/>
    </location>
</feature>
<dbReference type="PANTHER" id="PTHR47272:SF1">
    <property type="entry name" value="PIGGYBAC TRANSPOSABLE ELEMENT-DERIVED PROTEIN 3-LIKE"/>
    <property type="match status" value="1"/>
</dbReference>
<evidence type="ECO:0000313" key="4">
    <source>
        <dbReference type="Proteomes" id="UP001283361"/>
    </source>
</evidence>
<evidence type="ECO:0000256" key="1">
    <source>
        <dbReference type="SAM" id="MobiDB-lite"/>
    </source>
</evidence>
<name>A0AAE1D6D2_9GAST</name>
<dbReference type="AlphaFoldDB" id="A0AAE1D6D2"/>
<sequence length="299" mass="33881">MSTDSDVDDVMERIGKVDSDYEGYESSGDEYQPSDSSTTDDDEPAPKKREKAVPDQNPSDSSESDDNDDIPLSVLQDKIRKTKEVAEMDGEVLTQILDQPMWVEGQFEAGDVSFVGEVEAPPDNLKTPYEYFKDIMTDETPPVADHKARSRFENIASSLHFVNNSEISEEQKDEDRLWKVRPFLREIRKNLEKIIPEEKQSIDEVMVAFKGRYGLKQYIRSKSKRWGFKLWARTGSSGILQDFDVYQGSKGPHKKTDLGVGGDVVMAMTSNLENGKNFKIFADNLFSSLKLVKALRRDG</sequence>
<dbReference type="Pfam" id="PF13843">
    <property type="entry name" value="DDE_Tnp_1_7"/>
    <property type="match status" value="1"/>
</dbReference>
<dbReference type="Proteomes" id="UP001283361">
    <property type="component" value="Unassembled WGS sequence"/>
</dbReference>
<feature type="domain" description="PiggyBac transposable element-derived protein" evidence="2">
    <location>
        <begin position="129"/>
        <end position="298"/>
    </location>
</feature>
<keyword evidence="4" id="KW-1185">Reference proteome</keyword>
<protein>
    <recommendedName>
        <fullName evidence="2">PiggyBac transposable element-derived protein domain-containing protein</fullName>
    </recommendedName>
</protein>
<dbReference type="PANTHER" id="PTHR47272">
    <property type="entry name" value="DDE_TNP_1_7 DOMAIN-CONTAINING PROTEIN"/>
    <property type="match status" value="1"/>
</dbReference>
<feature type="compositionally biased region" description="Basic and acidic residues" evidence="1">
    <location>
        <begin position="44"/>
        <end position="53"/>
    </location>
</feature>
<accession>A0AAE1D6D2</accession>
<comment type="caution">
    <text evidence="3">The sequence shown here is derived from an EMBL/GenBank/DDBJ whole genome shotgun (WGS) entry which is preliminary data.</text>
</comment>
<reference evidence="3" key="1">
    <citation type="journal article" date="2023" name="G3 (Bethesda)">
        <title>A reference genome for the long-term kleptoplast-retaining sea slug Elysia crispata morphotype clarki.</title>
        <authorList>
            <person name="Eastman K.E."/>
            <person name="Pendleton A.L."/>
            <person name="Shaikh M.A."/>
            <person name="Suttiyut T."/>
            <person name="Ogas R."/>
            <person name="Tomko P."/>
            <person name="Gavelis G."/>
            <person name="Widhalm J.R."/>
            <person name="Wisecaver J.H."/>
        </authorList>
    </citation>
    <scope>NUCLEOTIDE SEQUENCE</scope>
    <source>
        <strain evidence="3">ECLA1</strain>
    </source>
</reference>
<evidence type="ECO:0000313" key="3">
    <source>
        <dbReference type="EMBL" id="KAK3758972.1"/>
    </source>
</evidence>
<evidence type="ECO:0000259" key="2">
    <source>
        <dbReference type="Pfam" id="PF13843"/>
    </source>
</evidence>
<organism evidence="3 4">
    <name type="scientific">Elysia crispata</name>
    <name type="common">lettuce slug</name>
    <dbReference type="NCBI Taxonomy" id="231223"/>
    <lineage>
        <taxon>Eukaryota</taxon>
        <taxon>Metazoa</taxon>
        <taxon>Spiralia</taxon>
        <taxon>Lophotrochozoa</taxon>
        <taxon>Mollusca</taxon>
        <taxon>Gastropoda</taxon>
        <taxon>Heterobranchia</taxon>
        <taxon>Euthyneura</taxon>
        <taxon>Panpulmonata</taxon>
        <taxon>Sacoglossa</taxon>
        <taxon>Placobranchoidea</taxon>
        <taxon>Plakobranchidae</taxon>
        <taxon>Elysia</taxon>
    </lineage>
</organism>
<gene>
    <name evidence="3" type="ORF">RRG08_005598</name>
</gene>
<dbReference type="InterPro" id="IPR029526">
    <property type="entry name" value="PGBD"/>
</dbReference>
<feature type="region of interest" description="Disordered" evidence="1">
    <location>
        <begin position="1"/>
        <end position="73"/>
    </location>
</feature>